<accession>A0A1L8SWM6</accession>
<protein>
    <submittedName>
        <fullName evidence="1">Uncharacterized protein</fullName>
    </submittedName>
</protein>
<comment type="caution">
    <text evidence="1">The sequence shown here is derived from an EMBL/GenBank/DDBJ whole genome shotgun (WGS) entry which is preliminary data.</text>
</comment>
<evidence type="ECO:0000313" key="2">
    <source>
        <dbReference type="Proteomes" id="UP000183700"/>
    </source>
</evidence>
<dbReference type="EMBL" id="JXKM01000003">
    <property type="protein sequence ID" value="OJG36368.1"/>
    <property type="molecule type" value="Genomic_DNA"/>
</dbReference>
<dbReference type="Proteomes" id="UP000183700">
    <property type="component" value="Unassembled WGS sequence"/>
</dbReference>
<reference evidence="1 2" key="1">
    <citation type="submission" date="2014-12" db="EMBL/GenBank/DDBJ databases">
        <title>Draft genome sequences of 29 type strains of Enterococci.</title>
        <authorList>
            <person name="Zhong Z."/>
            <person name="Sun Z."/>
            <person name="Liu W."/>
            <person name="Zhang W."/>
            <person name="Zhang H."/>
        </authorList>
    </citation>
    <scope>NUCLEOTIDE SEQUENCE [LARGE SCALE GENOMIC DNA]</scope>
    <source>
        <strain evidence="1 2">DSM 22802</strain>
    </source>
</reference>
<evidence type="ECO:0000313" key="1">
    <source>
        <dbReference type="EMBL" id="OJG36368.1"/>
    </source>
</evidence>
<keyword evidence="2" id="KW-1185">Reference proteome</keyword>
<organism evidence="1 2">
    <name type="scientific">Enterococcus devriesei</name>
    <dbReference type="NCBI Taxonomy" id="319970"/>
    <lineage>
        <taxon>Bacteria</taxon>
        <taxon>Bacillati</taxon>
        <taxon>Bacillota</taxon>
        <taxon>Bacilli</taxon>
        <taxon>Lactobacillales</taxon>
        <taxon>Enterococcaceae</taxon>
        <taxon>Enterococcus</taxon>
    </lineage>
</organism>
<gene>
    <name evidence="1" type="ORF">RV00_GL001727</name>
</gene>
<dbReference type="AlphaFoldDB" id="A0A1L8SWM6"/>
<proteinExistence type="predicted"/>
<name>A0A1L8SWM6_9ENTE</name>
<sequence length="139" mass="15921">MSFENYTFEVINVENIGNNILTVNKNSLTFDKSIADLLGFPSHIKPLLDRENKVFAIQACKSTTAKSIPFSKSESLQKGNVKLHSMAVKTTLRTLMENAWKTEMRYQVKGRVIPEHKAFVFELNDFKELPPHKGNNRHK</sequence>